<dbReference type="PANTHER" id="PTHR30589">
    <property type="entry name" value="PROLIPOPROTEIN DIACYLGLYCERYL TRANSFERASE"/>
    <property type="match status" value="1"/>
</dbReference>
<comment type="catalytic activity">
    <reaction evidence="7">
        <text>L-cysteinyl-[prolipoprotein] + a 1,2-diacyl-sn-glycero-3-phospho-(1'-sn-glycerol) = an S-1,2-diacyl-sn-glyceryl-L-cysteinyl-[prolipoprotein] + sn-glycerol 1-phosphate + H(+)</text>
        <dbReference type="Rhea" id="RHEA:56712"/>
        <dbReference type="Rhea" id="RHEA-COMP:14679"/>
        <dbReference type="Rhea" id="RHEA-COMP:14680"/>
        <dbReference type="ChEBI" id="CHEBI:15378"/>
        <dbReference type="ChEBI" id="CHEBI:29950"/>
        <dbReference type="ChEBI" id="CHEBI:57685"/>
        <dbReference type="ChEBI" id="CHEBI:64716"/>
        <dbReference type="ChEBI" id="CHEBI:140658"/>
        <dbReference type="EC" id="2.5.1.145"/>
    </reaction>
</comment>
<evidence type="ECO:0000256" key="5">
    <source>
        <dbReference type="ARBA" id="ARBA00022989"/>
    </source>
</evidence>
<proteinExistence type="inferred from homology"/>
<keyword evidence="4 7" id="KW-0812">Transmembrane</keyword>
<comment type="function">
    <text evidence="7">Catalyzes the transfer of the diacylglyceryl group from phosphatidylglycerol to the sulfhydryl group of the N-terminal cysteine of a prolipoprotein, the first step in the formation of mature lipoproteins.</text>
</comment>
<dbReference type="HAMAP" id="MF_01147">
    <property type="entry name" value="Lgt"/>
    <property type="match status" value="1"/>
</dbReference>
<gene>
    <name evidence="7 8" type="primary">lgt</name>
    <name evidence="8" type="ORF">PATL70BA_0493</name>
</gene>
<keyword evidence="9" id="KW-1185">Reference proteome</keyword>
<sequence>MNQPDIIFSKLGLEFTRIEPVAFEVFGVAIYWYALLICMGFIGGLLIPMAIAKKTGQNTEDYVDFFMYALIAAIIGARLYYVAFEWDSYKNDLISILNIREGGLAIYGGVIAGILTLYVFARIKKLDFRVMCDTAAPGLIFGQIIGRFGNFMNMEAFGGHTDNIFAMSLNVAKTKYIPDVLVDKMITINGAEYIQVHPTFFYESMWNLVLLILILLYFKHRKYKGEIALLYLFGYGLGRAWIEGLRTDQLIIGNTGIPASQALAILLVIGSLGIMVYTRIKLSRSLK</sequence>
<dbReference type="PROSITE" id="PS01311">
    <property type="entry name" value="LGT"/>
    <property type="match status" value="1"/>
</dbReference>
<evidence type="ECO:0000256" key="3">
    <source>
        <dbReference type="ARBA" id="ARBA00022679"/>
    </source>
</evidence>
<evidence type="ECO:0000313" key="9">
    <source>
        <dbReference type="Proteomes" id="UP000279029"/>
    </source>
</evidence>
<feature type="transmembrane region" description="Helical" evidence="7">
    <location>
        <begin position="262"/>
        <end position="280"/>
    </location>
</feature>
<feature type="transmembrane region" description="Helical" evidence="7">
    <location>
        <begin position="200"/>
        <end position="218"/>
    </location>
</feature>
<feature type="transmembrane region" description="Helical" evidence="7">
    <location>
        <begin position="128"/>
        <end position="146"/>
    </location>
</feature>
<keyword evidence="8" id="KW-0449">Lipoprotein</keyword>
<dbReference type="EMBL" id="LR130778">
    <property type="protein sequence ID" value="VDN46348.1"/>
    <property type="molecule type" value="Genomic_DNA"/>
</dbReference>
<keyword evidence="2 7" id="KW-1003">Cell membrane</keyword>
<evidence type="ECO:0000256" key="7">
    <source>
        <dbReference type="HAMAP-Rule" id="MF_01147"/>
    </source>
</evidence>
<dbReference type="PANTHER" id="PTHR30589:SF0">
    <property type="entry name" value="PHOSPHATIDYLGLYCEROL--PROLIPOPROTEIN DIACYLGLYCERYL TRANSFERASE"/>
    <property type="match status" value="1"/>
</dbReference>
<dbReference type="AlphaFoldDB" id="A0A3P7PBT1"/>
<evidence type="ECO:0000256" key="1">
    <source>
        <dbReference type="ARBA" id="ARBA00007150"/>
    </source>
</evidence>
<dbReference type="GO" id="GO:0008961">
    <property type="term" value="F:phosphatidylglycerol-prolipoprotein diacylglyceryl transferase activity"/>
    <property type="evidence" value="ECO:0007669"/>
    <property type="project" value="UniProtKB-UniRule"/>
</dbReference>
<keyword evidence="8" id="KW-0328">Glycosyltransferase</keyword>
<dbReference type="Proteomes" id="UP000279029">
    <property type="component" value="Chromosome"/>
</dbReference>
<feature type="transmembrane region" description="Helical" evidence="7">
    <location>
        <begin position="104"/>
        <end position="121"/>
    </location>
</feature>
<keyword evidence="5 7" id="KW-1133">Transmembrane helix</keyword>
<dbReference type="InterPro" id="IPR001640">
    <property type="entry name" value="Lgt"/>
</dbReference>
<evidence type="ECO:0000313" key="8">
    <source>
        <dbReference type="EMBL" id="VDN46348.1"/>
    </source>
</evidence>
<dbReference type="OrthoDB" id="871140at2"/>
<dbReference type="UniPathway" id="UPA00664"/>
<keyword evidence="3 7" id="KW-0808">Transferase</keyword>
<dbReference type="RefSeq" id="WP_125135877.1">
    <property type="nucleotide sequence ID" value="NZ_LR130778.1"/>
</dbReference>
<organism evidence="8 9">
    <name type="scientific">Petrocella atlantisensis</name>
    <dbReference type="NCBI Taxonomy" id="2173034"/>
    <lineage>
        <taxon>Bacteria</taxon>
        <taxon>Bacillati</taxon>
        <taxon>Bacillota</taxon>
        <taxon>Clostridia</taxon>
        <taxon>Lachnospirales</taxon>
        <taxon>Vallitaleaceae</taxon>
        <taxon>Petrocella</taxon>
    </lineage>
</organism>
<evidence type="ECO:0000256" key="4">
    <source>
        <dbReference type="ARBA" id="ARBA00022692"/>
    </source>
</evidence>
<comment type="pathway">
    <text evidence="7">Protein modification; lipoprotein biosynthesis (diacylglyceryl transfer).</text>
</comment>
<keyword evidence="6 7" id="KW-0472">Membrane</keyword>
<feature type="transmembrane region" description="Helical" evidence="7">
    <location>
        <begin position="30"/>
        <end position="51"/>
    </location>
</feature>
<dbReference type="Pfam" id="PF01790">
    <property type="entry name" value="LGT"/>
    <property type="match status" value="1"/>
</dbReference>
<dbReference type="GO" id="GO:0042158">
    <property type="term" value="P:lipoprotein biosynthetic process"/>
    <property type="evidence" value="ECO:0007669"/>
    <property type="project" value="UniProtKB-UniRule"/>
</dbReference>
<dbReference type="KEGG" id="cbar:PATL70BA_0493"/>
<feature type="transmembrane region" description="Helical" evidence="7">
    <location>
        <begin position="63"/>
        <end position="84"/>
    </location>
</feature>
<comment type="subcellular location">
    <subcellularLocation>
        <location evidence="7">Cell membrane</location>
        <topology evidence="7">Multi-pass membrane protein</topology>
    </subcellularLocation>
</comment>
<dbReference type="EC" id="2.5.1.145" evidence="7"/>
<dbReference type="NCBIfam" id="TIGR00544">
    <property type="entry name" value="lgt"/>
    <property type="match status" value="1"/>
</dbReference>
<feature type="transmembrane region" description="Helical" evidence="7">
    <location>
        <begin position="225"/>
        <end position="242"/>
    </location>
</feature>
<accession>A0A3P7PBT1</accession>
<feature type="binding site" evidence="7">
    <location>
        <position position="147"/>
    </location>
    <ligand>
        <name>a 1,2-diacyl-sn-glycero-3-phospho-(1'-sn-glycerol)</name>
        <dbReference type="ChEBI" id="CHEBI:64716"/>
    </ligand>
</feature>
<name>A0A3P7PBT1_9FIRM</name>
<protein>
    <recommendedName>
        <fullName evidence="7">Phosphatidylglycerol--prolipoprotein diacylglyceryl transferase</fullName>
        <ecNumber evidence="7">2.5.1.145</ecNumber>
    </recommendedName>
</protein>
<evidence type="ECO:0000256" key="6">
    <source>
        <dbReference type="ARBA" id="ARBA00023136"/>
    </source>
</evidence>
<dbReference type="GO" id="GO:0005886">
    <property type="term" value="C:plasma membrane"/>
    <property type="evidence" value="ECO:0007669"/>
    <property type="project" value="UniProtKB-SubCell"/>
</dbReference>
<evidence type="ECO:0000256" key="2">
    <source>
        <dbReference type="ARBA" id="ARBA00022475"/>
    </source>
</evidence>
<reference evidence="8 9" key="1">
    <citation type="submission" date="2018-09" db="EMBL/GenBank/DDBJ databases">
        <authorList>
            <person name="Postec A."/>
        </authorList>
    </citation>
    <scope>NUCLEOTIDE SEQUENCE [LARGE SCALE GENOMIC DNA]</scope>
    <source>
        <strain evidence="8">70B-A</strain>
    </source>
</reference>
<comment type="similarity">
    <text evidence="1 7">Belongs to the Lgt family.</text>
</comment>